<protein>
    <submittedName>
        <fullName evidence="2">DUF218 domain-containing protein</fullName>
    </submittedName>
</protein>
<dbReference type="STRING" id="504800.SAMN04488085_104392"/>
<evidence type="ECO:0000313" key="2">
    <source>
        <dbReference type="EMBL" id="SFK92755.1"/>
    </source>
</evidence>
<evidence type="ECO:0000313" key="3">
    <source>
        <dbReference type="Proteomes" id="UP000199152"/>
    </source>
</evidence>
<dbReference type="InParanoid" id="A0A1I4DHQ4"/>
<sequence length="178" mass="18634">MTRLCSWVLATFTALALAAALVADLVLYPRVPAASAPADAVVILAGDADRRLPVARRLAESGPGVLVVSVSAGENNAAARALCAAPGALTVYCFTPTPPDTRGEGAAIGRLVDEQGWTRITVVTSTYHVSRARLTIGSCTDAELVMAQAPWALPLDRWLTQIAHEMGGLVETVLRRGC</sequence>
<dbReference type="AlphaFoldDB" id="A0A1I4DHQ4"/>
<dbReference type="RefSeq" id="WP_091323518.1">
    <property type="nucleotide sequence ID" value="NZ_FOSW01000004.1"/>
</dbReference>
<accession>A0A1I4DHQ4</accession>
<gene>
    <name evidence="2" type="ORF">SAMN04488085_104392</name>
</gene>
<keyword evidence="3" id="KW-1185">Reference proteome</keyword>
<dbReference type="OrthoDB" id="4772924at2"/>
<dbReference type="Proteomes" id="UP000199152">
    <property type="component" value="Unassembled WGS sequence"/>
</dbReference>
<dbReference type="InterPro" id="IPR003848">
    <property type="entry name" value="DUF218"/>
</dbReference>
<organism evidence="2 3">
    <name type="scientific">Geodermatophilus ruber</name>
    <dbReference type="NCBI Taxonomy" id="504800"/>
    <lineage>
        <taxon>Bacteria</taxon>
        <taxon>Bacillati</taxon>
        <taxon>Actinomycetota</taxon>
        <taxon>Actinomycetes</taxon>
        <taxon>Geodermatophilales</taxon>
        <taxon>Geodermatophilaceae</taxon>
        <taxon>Geodermatophilus</taxon>
    </lineage>
</organism>
<name>A0A1I4DHQ4_9ACTN</name>
<dbReference type="Pfam" id="PF02698">
    <property type="entry name" value="DUF218"/>
    <property type="match status" value="1"/>
</dbReference>
<feature type="domain" description="DUF218" evidence="1">
    <location>
        <begin position="39"/>
        <end position="159"/>
    </location>
</feature>
<reference evidence="2 3" key="1">
    <citation type="submission" date="2016-10" db="EMBL/GenBank/DDBJ databases">
        <authorList>
            <person name="de Groot N.N."/>
        </authorList>
    </citation>
    <scope>NUCLEOTIDE SEQUENCE [LARGE SCALE GENOMIC DNA]</scope>
    <source>
        <strain evidence="2 3">DSM 45317</strain>
    </source>
</reference>
<evidence type="ECO:0000259" key="1">
    <source>
        <dbReference type="Pfam" id="PF02698"/>
    </source>
</evidence>
<proteinExistence type="predicted"/>
<dbReference type="EMBL" id="FOSW01000004">
    <property type="protein sequence ID" value="SFK92755.1"/>
    <property type="molecule type" value="Genomic_DNA"/>
</dbReference>